<evidence type="ECO:0008006" key="3">
    <source>
        <dbReference type="Google" id="ProtNLM"/>
    </source>
</evidence>
<dbReference type="InterPro" id="IPR043502">
    <property type="entry name" value="DNA/RNA_pol_sf"/>
</dbReference>
<accession>A0A395HB43</accession>
<dbReference type="InterPro" id="IPR043128">
    <property type="entry name" value="Rev_trsase/Diguanyl_cyclase"/>
</dbReference>
<dbReference type="Proteomes" id="UP000249402">
    <property type="component" value="Unassembled WGS sequence"/>
</dbReference>
<protein>
    <recommendedName>
        <fullName evidence="3">Reverse transcriptase domain-containing protein</fullName>
    </recommendedName>
</protein>
<evidence type="ECO:0000313" key="2">
    <source>
        <dbReference type="Proteomes" id="UP000249402"/>
    </source>
</evidence>
<dbReference type="GeneID" id="37220237"/>
<proteinExistence type="predicted"/>
<dbReference type="STRING" id="1448316.A0A395HB43"/>
<evidence type="ECO:0000313" key="1">
    <source>
        <dbReference type="EMBL" id="RAL04910.1"/>
    </source>
</evidence>
<reference evidence="1 2" key="1">
    <citation type="submission" date="2018-02" db="EMBL/GenBank/DDBJ databases">
        <title>The genomes of Aspergillus section Nigri reveals drivers in fungal speciation.</title>
        <authorList>
            <consortium name="DOE Joint Genome Institute"/>
            <person name="Vesth T.C."/>
            <person name="Nybo J."/>
            <person name="Theobald S."/>
            <person name="Brandl J."/>
            <person name="Frisvad J.C."/>
            <person name="Nielsen K.F."/>
            <person name="Lyhne E.K."/>
            <person name="Kogle M.E."/>
            <person name="Kuo A."/>
            <person name="Riley R."/>
            <person name="Clum A."/>
            <person name="Nolan M."/>
            <person name="Lipzen A."/>
            <person name="Salamov A."/>
            <person name="Henrissat B."/>
            <person name="Wiebenga A."/>
            <person name="De vries R.P."/>
            <person name="Grigoriev I.V."/>
            <person name="Mortensen U.H."/>
            <person name="Andersen M.R."/>
            <person name="Baker S.E."/>
        </authorList>
    </citation>
    <scope>NUCLEOTIDE SEQUENCE [LARGE SCALE GENOMIC DNA]</scope>
    <source>
        <strain evidence="1 2">CBS 121593</strain>
    </source>
</reference>
<sequence length="92" mass="11199">LINKILIEYLDKFMIIYINNILIYSNNTAEYKLYIYLIFKKLRAIDLQATIYKYKLYIIKTKFLRFIITTDGIWIDLIKIIIITKWMTPIII</sequence>
<dbReference type="Gene3D" id="3.30.70.270">
    <property type="match status" value="1"/>
</dbReference>
<feature type="non-terminal residue" evidence="1">
    <location>
        <position position="1"/>
    </location>
</feature>
<dbReference type="RefSeq" id="XP_025579237.1">
    <property type="nucleotide sequence ID" value="XM_025715372.1"/>
</dbReference>
<dbReference type="VEuPathDB" id="FungiDB:BO80DRAFT_346558"/>
<keyword evidence="2" id="KW-1185">Reference proteome</keyword>
<dbReference type="EMBL" id="KZ824422">
    <property type="protein sequence ID" value="RAL04910.1"/>
    <property type="molecule type" value="Genomic_DNA"/>
</dbReference>
<organism evidence="1 2">
    <name type="scientific">Aspergillus ibericus CBS 121593</name>
    <dbReference type="NCBI Taxonomy" id="1448316"/>
    <lineage>
        <taxon>Eukaryota</taxon>
        <taxon>Fungi</taxon>
        <taxon>Dikarya</taxon>
        <taxon>Ascomycota</taxon>
        <taxon>Pezizomycotina</taxon>
        <taxon>Eurotiomycetes</taxon>
        <taxon>Eurotiomycetidae</taxon>
        <taxon>Eurotiales</taxon>
        <taxon>Aspergillaceae</taxon>
        <taxon>Aspergillus</taxon>
        <taxon>Aspergillus subgen. Circumdati</taxon>
    </lineage>
</organism>
<dbReference type="AlphaFoldDB" id="A0A395HB43"/>
<dbReference type="SUPFAM" id="SSF56672">
    <property type="entry name" value="DNA/RNA polymerases"/>
    <property type="match status" value="1"/>
</dbReference>
<name>A0A395HB43_9EURO</name>
<gene>
    <name evidence="1" type="ORF">BO80DRAFT_346558</name>
</gene>